<keyword evidence="3" id="KW-1185">Reference proteome</keyword>
<evidence type="ECO:0000313" key="3">
    <source>
        <dbReference type="Proteomes" id="UP000587527"/>
    </source>
</evidence>
<dbReference type="InterPro" id="IPR037523">
    <property type="entry name" value="VOC_core"/>
</dbReference>
<name>A0A841BJA4_9ACTN</name>
<evidence type="ECO:0000259" key="1">
    <source>
        <dbReference type="PROSITE" id="PS51819"/>
    </source>
</evidence>
<dbReference type="EMBL" id="JACHMN010000001">
    <property type="protein sequence ID" value="MBB5867705.1"/>
    <property type="molecule type" value="Genomic_DNA"/>
</dbReference>
<protein>
    <submittedName>
        <fullName evidence="2">Putative enzyme related to lactoylglutathione lyase</fullName>
    </submittedName>
</protein>
<dbReference type="Gene3D" id="3.10.180.10">
    <property type="entry name" value="2,3-Dihydroxybiphenyl 1,2-Dioxygenase, domain 1"/>
    <property type="match status" value="1"/>
</dbReference>
<proteinExistence type="predicted"/>
<organism evidence="2 3">
    <name type="scientific">Allocatelliglobosispora scoriae</name>
    <dbReference type="NCBI Taxonomy" id="643052"/>
    <lineage>
        <taxon>Bacteria</taxon>
        <taxon>Bacillati</taxon>
        <taxon>Actinomycetota</taxon>
        <taxon>Actinomycetes</taxon>
        <taxon>Micromonosporales</taxon>
        <taxon>Micromonosporaceae</taxon>
        <taxon>Allocatelliglobosispora</taxon>
    </lineage>
</organism>
<keyword evidence="2" id="KW-0456">Lyase</keyword>
<dbReference type="PANTHER" id="PTHR35908:SF1">
    <property type="entry name" value="CONSERVED PROTEIN"/>
    <property type="match status" value="1"/>
</dbReference>
<dbReference type="RefSeq" id="WP_184832766.1">
    <property type="nucleotide sequence ID" value="NZ_JACHMN010000001.1"/>
</dbReference>
<dbReference type="InterPro" id="IPR041581">
    <property type="entry name" value="Glyoxalase_6"/>
</dbReference>
<dbReference type="CDD" id="cd06587">
    <property type="entry name" value="VOC"/>
    <property type="match status" value="1"/>
</dbReference>
<dbReference type="GO" id="GO:0016829">
    <property type="term" value="F:lyase activity"/>
    <property type="evidence" value="ECO:0007669"/>
    <property type="project" value="UniProtKB-KW"/>
</dbReference>
<dbReference type="AlphaFoldDB" id="A0A841BJA4"/>
<dbReference type="Proteomes" id="UP000587527">
    <property type="component" value="Unassembled WGS sequence"/>
</dbReference>
<sequence>MPVIHNVAFDCAEPYRLARFWSAVMRQPISDEAVPGDAEVEILTPDGPNLFFQQVPEPKSVKNRVHICLVPETTRDTEVSRVLKLGATIVADRRVPDGTGWVVFADPEGNEFCVLRSAAERHR</sequence>
<comment type="caution">
    <text evidence="2">The sequence shown here is derived from an EMBL/GenBank/DDBJ whole genome shotgun (WGS) entry which is preliminary data.</text>
</comment>
<dbReference type="SUPFAM" id="SSF54593">
    <property type="entry name" value="Glyoxalase/Bleomycin resistance protein/Dihydroxybiphenyl dioxygenase"/>
    <property type="match status" value="1"/>
</dbReference>
<reference evidence="2 3" key="1">
    <citation type="submission" date="2020-08" db="EMBL/GenBank/DDBJ databases">
        <title>Sequencing the genomes of 1000 actinobacteria strains.</title>
        <authorList>
            <person name="Klenk H.-P."/>
        </authorList>
    </citation>
    <scope>NUCLEOTIDE SEQUENCE [LARGE SCALE GENOMIC DNA]</scope>
    <source>
        <strain evidence="2 3">DSM 45362</strain>
    </source>
</reference>
<dbReference type="PANTHER" id="PTHR35908">
    <property type="entry name" value="HYPOTHETICAL FUSION PROTEIN"/>
    <property type="match status" value="1"/>
</dbReference>
<evidence type="ECO:0000313" key="2">
    <source>
        <dbReference type="EMBL" id="MBB5867705.1"/>
    </source>
</evidence>
<accession>A0A841BJA4</accession>
<dbReference type="InterPro" id="IPR029068">
    <property type="entry name" value="Glyas_Bleomycin-R_OHBP_Dase"/>
</dbReference>
<dbReference type="Pfam" id="PF18029">
    <property type="entry name" value="Glyoxalase_6"/>
    <property type="match status" value="1"/>
</dbReference>
<feature type="domain" description="VOC" evidence="1">
    <location>
        <begin position="3"/>
        <end position="117"/>
    </location>
</feature>
<gene>
    <name evidence="2" type="ORF">F4553_001084</name>
</gene>
<dbReference type="PROSITE" id="PS51819">
    <property type="entry name" value="VOC"/>
    <property type="match status" value="1"/>
</dbReference>